<dbReference type="Proteomes" id="UP000016930">
    <property type="component" value="Unassembled WGS sequence"/>
</dbReference>
<feature type="domain" description="DUF6533" evidence="1">
    <location>
        <begin position="25"/>
        <end position="68"/>
    </location>
</feature>
<gene>
    <name evidence="2" type="ORF">CERSUDRAFT_87065</name>
</gene>
<proteinExistence type="predicted"/>
<protein>
    <recommendedName>
        <fullName evidence="1">DUF6533 domain-containing protein</fullName>
    </recommendedName>
</protein>
<sequence length="101" mass="11715">MIEVGFNHTTSALDLLHIAWQSRCYVVAATVLVIYDQIVTFSSEIEFIWNQKFSYVSALFHLNRCTVFAWAIVYAMRTFLPLVSMQRCRIMALLICAFCDH</sequence>
<name>M2R470_CERS8</name>
<dbReference type="OrthoDB" id="2757660at2759"/>
<dbReference type="InterPro" id="IPR045340">
    <property type="entry name" value="DUF6533"/>
</dbReference>
<keyword evidence="3" id="KW-1185">Reference proteome</keyword>
<accession>M2R470</accession>
<dbReference type="AlphaFoldDB" id="M2R470"/>
<evidence type="ECO:0000259" key="1">
    <source>
        <dbReference type="Pfam" id="PF20151"/>
    </source>
</evidence>
<dbReference type="HOGENOM" id="CLU_2291353_0_0_1"/>
<dbReference type="Pfam" id="PF20151">
    <property type="entry name" value="DUF6533"/>
    <property type="match status" value="1"/>
</dbReference>
<reference evidence="2 3" key="1">
    <citation type="journal article" date="2012" name="Proc. Natl. Acad. Sci. U.S.A.">
        <title>Comparative genomics of Ceriporiopsis subvermispora and Phanerochaete chrysosporium provide insight into selective ligninolysis.</title>
        <authorList>
            <person name="Fernandez-Fueyo E."/>
            <person name="Ruiz-Duenas F.J."/>
            <person name="Ferreira P."/>
            <person name="Floudas D."/>
            <person name="Hibbett D.S."/>
            <person name="Canessa P."/>
            <person name="Larrondo L.F."/>
            <person name="James T.Y."/>
            <person name="Seelenfreund D."/>
            <person name="Lobos S."/>
            <person name="Polanco R."/>
            <person name="Tello M."/>
            <person name="Honda Y."/>
            <person name="Watanabe T."/>
            <person name="Watanabe T."/>
            <person name="Ryu J.S."/>
            <person name="Kubicek C.P."/>
            <person name="Schmoll M."/>
            <person name="Gaskell J."/>
            <person name="Hammel K.E."/>
            <person name="St John F.J."/>
            <person name="Vanden Wymelenberg A."/>
            <person name="Sabat G."/>
            <person name="Splinter BonDurant S."/>
            <person name="Syed K."/>
            <person name="Yadav J.S."/>
            <person name="Doddapaneni H."/>
            <person name="Subramanian V."/>
            <person name="Lavin J.L."/>
            <person name="Oguiza J.A."/>
            <person name="Perez G."/>
            <person name="Pisabarro A.G."/>
            <person name="Ramirez L."/>
            <person name="Santoyo F."/>
            <person name="Master E."/>
            <person name="Coutinho P.M."/>
            <person name="Henrissat B."/>
            <person name="Lombard V."/>
            <person name="Magnuson J.K."/>
            <person name="Kuees U."/>
            <person name="Hori C."/>
            <person name="Igarashi K."/>
            <person name="Samejima M."/>
            <person name="Held B.W."/>
            <person name="Barry K.W."/>
            <person name="LaButti K.M."/>
            <person name="Lapidus A."/>
            <person name="Lindquist E.A."/>
            <person name="Lucas S.M."/>
            <person name="Riley R."/>
            <person name="Salamov A.A."/>
            <person name="Hoffmeister D."/>
            <person name="Schwenk D."/>
            <person name="Hadar Y."/>
            <person name="Yarden O."/>
            <person name="de Vries R.P."/>
            <person name="Wiebenga A."/>
            <person name="Stenlid J."/>
            <person name="Eastwood D."/>
            <person name="Grigoriev I.V."/>
            <person name="Berka R.M."/>
            <person name="Blanchette R.A."/>
            <person name="Kersten P."/>
            <person name="Martinez A.T."/>
            <person name="Vicuna R."/>
            <person name="Cullen D."/>
        </authorList>
    </citation>
    <scope>NUCLEOTIDE SEQUENCE [LARGE SCALE GENOMIC DNA]</scope>
    <source>
        <strain evidence="2 3">B</strain>
    </source>
</reference>
<organism evidence="2 3">
    <name type="scientific">Ceriporiopsis subvermispora (strain B)</name>
    <name type="common">White-rot fungus</name>
    <name type="synonym">Gelatoporia subvermispora</name>
    <dbReference type="NCBI Taxonomy" id="914234"/>
    <lineage>
        <taxon>Eukaryota</taxon>
        <taxon>Fungi</taxon>
        <taxon>Dikarya</taxon>
        <taxon>Basidiomycota</taxon>
        <taxon>Agaricomycotina</taxon>
        <taxon>Agaricomycetes</taxon>
        <taxon>Polyporales</taxon>
        <taxon>Gelatoporiaceae</taxon>
        <taxon>Gelatoporia</taxon>
    </lineage>
</organism>
<dbReference type="EMBL" id="KB445805">
    <property type="protein sequence ID" value="EMD33731.1"/>
    <property type="molecule type" value="Genomic_DNA"/>
</dbReference>
<evidence type="ECO:0000313" key="2">
    <source>
        <dbReference type="EMBL" id="EMD33731.1"/>
    </source>
</evidence>
<evidence type="ECO:0000313" key="3">
    <source>
        <dbReference type="Proteomes" id="UP000016930"/>
    </source>
</evidence>